<accession>A0A9P3Q9Q4</accession>
<comment type="caution">
    <text evidence="3">The sequence shown here is derived from an EMBL/GenBank/DDBJ whole genome shotgun (WGS) entry which is preliminary data.</text>
</comment>
<evidence type="ECO:0000313" key="4">
    <source>
        <dbReference type="Proteomes" id="UP001064782"/>
    </source>
</evidence>
<organism evidence="3 4">
    <name type="scientific">Mycobacterium kiyosense</name>
    <dbReference type="NCBI Taxonomy" id="2871094"/>
    <lineage>
        <taxon>Bacteria</taxon>
        <taxon>Bacillati</taxon>
        <taxon>Actinomycetota</taxon>
        <taxon>Actinomycetes</taxon>
        <taxon>Mycobacteriales</taxon>
        <taxon>Mycobacteriaceae</taxon>
        <taxon>Mycobacterium</taxon>
    </lineage>
</organism>
<keyword evidence="4" id="KW-1185">Reference proteome</keyword>
<dbReference type="Proteomes" id="UP001064782">
    <property type="component" value="Unassembled WGS sequence"/>
</dbReference>
<evidence type="ECO:0000313" key="2">
    <source>
        <dbReference type="EMBL" id="GLB86674.1"/>
    </source>
</evidence>
<feature type="region of interest" description="Disordered" evidence="1">
    <location>
        <begin position="45"/>
        <end position="69"/>
    </location>
</feature>
<dbReference type="EMBL" id="BRZI01000105">
    <property type="protein sequence ID" value="GLD33741.1"/>
    <property type="molecule type" value="Genomic_DNA"/>
</dbReference>
<evidence type="ECO:0000256" key="1">
    <source>
        <dbReference type="SAM" id="MobiDB-lite"/>
    </source>
</evidence>
<proteinExistence type="predicted"/>
<dbReference type="EMBL" id="BRXE01000165">
    <property type="protein sequence ID" value="GLB86674.1"/>
    <property type="molecule type" value="Genomic_DNA"/>
</dbReference>
<reference evidence="3" key="1">
    <citation type="submission" date="2022-08" db="EMBL/GenBank/DDBJ databases">
        <title>Mycobacterium kiyosense sp. nov., scotochromogenic slow-glowing species isolated from respiratory specimens.</title>
        <authorList>
            <person name="Fukano H."/>
            <person name="Kazumi Y."/>
            <person name="Sakagami N."/>
            <person name="Ato M."/>
            <person name="Mitarai S."/>
            <person name="Hoshino Y."/>
        </authorList>
    </citation>
    <scope>NUCLEOTIDE SEQUENCE</scope>
    <source>
        <strain evidence="3">1413</strain>
        <strain evidence="2">SRL2020-028</strain>
    </source>
</reference>
<gene>
    <name evidence="3" type="ORF">Mkiyose1413_56240</name>
    <name evidence="2" type="ORF">SRL2020028_59300</name>
</gene>
<protein>
    <submittedName>
        <fullName evidence="3">Uncharacterized protein</fullName>
    </submittedName>
</protein>
<dbReference type="Proteomes" id="UP001165663">
    <property type="component" value="Unassembled WGS sequence"/>
</dbReference>
<sequence length="69" mass="7197">MVVGDDDGDTLGNPGHRPPHILYTPTRLPPIDIDVGYRECNAVGSRSLPAGPLDPQVLNGRSPRAAGPG</sequence>
<dbReference type="AlphaFoldDB" id="A0A9P3Q9Q4"/>
<name>A0A9P3Q9Q4_9MYCO</name>
<feature type="region of interest" description="Disordered" evidence="1">
    <location>
        <begin position="1"/>
        <end position="25"/>
    </location>
</feature>
<evidence type="ECO:0000313" key="3">
    <source>
        <dbReference type="EMBL" id="GLD33741.1"/>
    </source>
</evidence>